<comment type="similarity">
    <text evidence="1">Belongs to the FLZ family.</text>
</comment>
<comment type="caution">
    <text evidence="6">The sequence shown here is derived from an EMBL/GenBank/DDBJ whole genome shotgun (WGS) entry which is preliminary data.</text>
</comment>
<gene>
    <name evidence="6" type="ORF">Adt_37987</name>
</gene>
<evidence type="ECO:0000256" key="2">
    <source>
        <dbReference type="ARBA" id="ARBA00022723"/>
    </source>
</evidence>
<evidence type="ECO:0000259" key="5">
    <source>
        <dbReference type="PROSITE" id="PS51795"/>
    </source>
</evidence>
<dbReference type="Proteomes" id="UP001604336">
    <property type="component" value="Unassembled WGS sequence"/>
</dbReference>
<accession>A0ABD1Q0Y9</accession>
<evidence type="ECO:0000313" key="7">
    <source>
        <dbReference type="Proteomes" id="UP001604336"/>
    </source>
</evidence>
<dbReference type="Pfam" id="PF04570">
    <property type="entry name" value="zf-FLZ"/>
    <property type="match status" value="1"/>
</dbReference>
<feature type="domain" description="FLZ-type" evidence="5">
    <location>
        <begin position="96"/>
        <end position="127"/>
    </location>
</feature>
<keyword evidence="2" id="KW-0479">Metal-binding</keyword>
<keyword evidence="3" id="KW-0862">Zinc</keyword>
<keyword evidence="7" id="KW-1185">Reference proteome</keyword>
<dbReference type="GO" id="GO:0008270">
    <property type="term" value="F:zinc ion binding"/>
    <property type="evidence" value="ECO:0007669"/>
    <property type="project" value="UniProtKB-KW"/>
</dbReference>
<dbReference type="InterPro" id="IPR007650">
    <property type="entry name" value="Zf-FLZ_dom"/>
</dbReference>
<reference evidence="7" key="1">
    <citation type="submission" date="2024-07" db="EMBL/GenBank/DDBJ databases">
        <title>Two chromosome-level genome assemblies of Korean endemic species Abeliophyllum distichum and Forsythia ovata (Oleaceae).</title>
        <authorList>
            <person name="Jang H."/>
        </authorList>
    </citation>
    <scope>NUCLEOTIDE SEQUENCE [LARGE SCALE GENOMIC DNA]</scope>
</reference>
<sequence>MKRSRLVRSSSMGGSTDFLDSIRRTGSRVNLVEKKRPISAPSQANASKLVQAKASALVARQEQTSKVAEKPQKDIFTFGLVPHQRNEDTINEWQENFLDACAFCKMKIDANQDTYMYGLVLLSLDSS</sequence>
<evidence type="ECO:0000256" key="4">
    <source>
        <dbReference type="PROSITE-ProRule" id="PRU01131"/>
    </source>
</evidence>
<name>A0ABD1Q0Y9_9LAMI</name>
<proteinExistence type="inferred from homology"/>
<dbReference type="EMBL" id="JBFOLK010000012">
    <property type="protein sequence ID" value="KAL2469851.1"/>
    <property type="molecule type" value="Genomic_DNA"/>
</dbReference>
<feature type="zinc finger region" description="FLZ-type" evidence="4">
    <location>
        <begin position="96"/>
        <end position="127"/>
    </location>
</feature>
<dbReference type="AlphaFoldDB" id="A0ABD1Q0Y9"/>
<dbReference type="PROSITE" id="PS51795">
    <property type="entry name" value="ZF_FLZ"/>
    <property type="match status" value="1"/>
</dbReference>
<keyword evidence="3" id="KW-0863">Zinc-finger</keyword>
<evidence type="ECO:0000256" key="3">
    <source>
        <dbReference type="ARBA" id="ARBA00022771"/>
    </source>
</evidence>
<protein>
    <submittedName>
        <fullName evidence="6">Zf-FLZ domain</fullName>
    </submittedName>
</protein>
<organism evidence="6 7">
    <name type="scientific">Abeliophyllum distichum</name>
    <dbReference type="NCBI Taxonomy" id="126358"/>
    <lineage>
        <taxon>Eukaryota</taxon>
        <taxon>Viridiplantae</taxon>
        <taxon>Streptophyta</taxon>
        <taxon>Embryophyta</taxon>
        <taxon>Tracheophyta</taxon>
        <taxon>Spermatophyta</taxon>
        <taxon>Magnoliopsida</taxon>
        <taxon>eudicotyledons</taxon>
        <taxon>Gunneridae</taxon>
        <taxon>Pentapetalae</taxon>
        <taxon>asterids</taxon>
        <taxon>lamiids</taxon>
        <taxon>Lamiales</taxon>
        <taxon>Oleaceae</taxon>
        <taxon>Forsythieae</taxon>
        <taxon>Abeliophyllum</taxon>
    </lineage>
</organism>
<evidence type="ECO:0000256" key="1">
    <source>
        <dbReference type="ARBA" id="ARBA00009374"/>
    </source>
</evidence>
<evidence type="ECO:0000313" key="6">
    <source>
        <dbReference type="EMBL" id="KAL2469851.1"/>
    </source>
</evidence>